<dbReference type="Pfam" id="PF05729">
    <property type="entry name" value="NACHT"/>
    <property type="match status" value="1"/>
</dbReference>
<evidence type="ECO:0000313" key="5">
    <source>
        <dbReference type="EMBL" id="CAH3170802.1"/>
    </source>
</evidence>
<gene>
    <name evidence="5" type="ORF">PLOB_00010981</name>
</gene>
<dbReference type="InterPro" id="IPR007111">
    <property type="entry name" value="NACHT_NTPase"/>
</dbReference>
<keyword evidence="6" id="KW-1185">Reference proteome</keyword>
<proteinExistence type="predicted"/>
<evidence type="ECO:0000256" key="3">
    <source>
        <dbReference type="SAM" id="MobiDB-lite"/>
    </source>
</evidence>
<dbReference type="SUPFAM" id="SSF52047">
    <property type="entry name" value="RNI-like"/>
    <property type="match status" value="2"/>
</dbReference>
<dbReference type="SUPFAM" id="SSF52540">
    <property type="entry name" value="P-loop containing nucleoside triphosphate hydrolases"/>
    <property type="match status" value="1"/>
</dbReference>
<protein>
    <recommendedName>
        <fullName evidence="4">NACHT domain-containing protein</fullName>
    </recommendedName>
</protein>
<dbReference type="PROSITE" id="PS50837">
    <property type="entry name" value="NACHT"/>
    <property type="match status" value="1"/>
</dbReference>
<dbReference type="EMBL" id="CALNXK010000158">
    <property type="protein sequence ID" value="CAH3170802.1"/>
    <property type="molecule type" value="Genomic_DNA"/>
</dbReference>
<dbReference type="SUPFAM" id="SSF53756">
    <property type="entry name" value="UDP-Glycosyltransferase/glycogen phosphorylase"/>
    <property type="match status" value="1"/>
</dbReference>
<feature type="compositionally biased region" description="Basic residues" evidence="3">
    <location>
        <begin position="417"/>
        <end position="428"/>
    </location>
</feature>
<feature type="domain" description="NACHT" evidence="4">
    <location>
        <begin position="523"/>
        <end position="646"/>
    </location>
</feature>
<comment type="caution">
    <text evidence="5">The sequence shown here is derived from an EMBL/GenBank/DDBJ whole genome shotgun (WGS) entry which is preliminary data.</text>
</comment>
<dbReference type="PANTHER" id="PTHR46844">
    <property type="entry name" value="SLR5058 PROTEIN"/>
    <property type="match status" value="1"/>
</dbReference>
<dbReference type="Gene3D" id="3.40.50.2000">
    <property type="entry name" value="Glycogen Phosphorylase B"/>
    <property type="match status" value="2"/>
</dbReference>
<keyword evidence="1" id="KW-0547">Nucleotide-binding</keyword>
<feature type="region of interest" description="Disordered" evidence="3">
    <location>
        <begin position="416"/>
        <end position="438"/>
    </location>
</feature>
<sequence length="1712" mass="192096">FQDLPSFPSTASTSQEDHESILGTTFSRKLRVTLLSSEWRSTKGGLSTINRELAIQLAKDPQMDVSVYLPQCSQEDKLVAASHNVHLIEAEEMPGYDNPVDWLSFLPESHSVDCVIGHGAVLGRQVQGIKRQCKCQWIQVVHTAPEELGMYKSYADAISKGEKKHQAEVKLCEKADQVVAVGPKLAEAFSGYLRACGKDQDVLNLTPGIFSEFSEVNQATEERKTFSVLVFGRGDNEDFQLKGYDIAARAIAELKDEPQPYKLLFVGAPSGEEEKVKDLLLKQGIDRSQLTVRCFNESREQLARLFCEVDLAIMPSRTEGFGLAALEALSAGLPVLVSENSGLGEALQEVPYGSNCVVESEDPKDWANAIKAVRKKKRKLRLREAKLLQGEYAEIYSWQDHCNRLVERMLAISQGSAKKRQSSKKGKRPLSSSNIPAPKYPRLLKDEGKVYSYISVVVKLLKAEYKRRSQLRPLLWDSTIELPLDDVYTRLKIVSRRKADFRVDDNEVNAFDIFTALDKGEDVMTLVEGSPGIGKTTFCLKLAYDWAHGKIPAECSFPKFEIVLLLKCRDIHEDIMETISEQLLPEDMEEKTKERLFDFIKDFHNQEKTLIILDGLDELPKDSERYVDKLLQRRILSFCYVLATSRQERGIDVRKRYGFDILLEIKGFTESDAFDYIRKHFKNVGPLHSSKGESLIKEIEENTLLHALRNNPLNLLLLCVIYEDYEGNLPSSRSELYQVIVLCLLRRLCVKHNLEAPKENSALEKRFEETILALGELAWLCLLSDRYCFLESELAALERRYKGLVSRHVGLVYKEESLSRLKPQYEYYFLHKTFQEYLAAAFIAHKLRGNQLRLFERLSFHELVKKYREVFLFVSGILGRDASILFTQIGEELKNWGKWDWGDQGWEAATFLTKSISETGHAEKMAETFCFCLPFPAHVEITLPSSYNIYHVLEAFRKFSNLQKPVCLTFHDRLRLKDSDYQTVVEYIQFCSELQTLSIFTLAMKSDLAIALRSGLSGNTTLSEFTLEVCGSIPCDAAVVIGELLASRKSLKNVKFLLRRVHGVAWANTIETGLSADTLLSSVSLSVRGSLSDTAVHRLGKLLSNEAVTSFSLNIFGDMQDFLATIIGKGIAQQPALKSFNLGVNGDLSNFAVNVLEKGLLENRTLKDLKMSVRGRVPDNWQALPERVRLGNKALVTLSVYPGSCGRITHNQLAYFCPGLDVVEKGFQTKQHLTVVHWGELSCDGAEALFEALVLSPLTSLTLKVHGKLTYTVANCIARYIRRHKTLCSMTIDVWGELDPETGAILQGLSVNHVTVEVNVHDASVVPDESCDFLDVCIDSIESLSSVLNAIKDTTEEKIKLKIINDDGASKDWTHLVGDALAENKTVTALDVTINNFIINTTADLGNELGESLLRSSSLTVLNLAINNYSNMAKGWECRLVNCLAKVTSLTTLSLAIEDHGAQRTAESLGESLMAMTSLTTLSVVINGSNLDEFWSCFLRNCLVENTSLSILCVTVNNYKNNNENENENENENDNDSVDSFCYVSAVSDESEYWYKGLADGLARAASLNELTLTINDDTSPCYSWIESVFEGLAENETVTTLTVTTSSDDDSLFGELWASELHNGLALNNSLTTVTLIMNIYSEGERLEGYNTYWFEAMNHMNTSFSTLNLTINICREATADWLPNICRLLEKRSSLTTFRLNVNNHCATKE</sequence>
<accession>A0ABN8QW94</accession>
<dbReference type="Proteomes" id="UP001159405">
    <property type="component" value="Unassembled WGS sequence"/>
</dbReference>
<evidence type="ECO:0000256" key="2">
    <source>
        <dbReference type="ARBA" id="ARBA00022840"/>
    </source>
</evidence>
<evidence type="ECO:0000256" key="1">
    <source>
        <dbReference type="ARBA" id="ARBA00022741"/>
    </source>
</evidence>
<dbReference type="Gene3D" id="3.40.50.300">
    <property type="entry name" value="P-loop containing nucleotide triphosphate hydrolases"/>
    <property type="match status" value="1"/>
</dbReference>
<evidence type="ECO:0000313" key="6">
    <source>
        <dbReference type="Proteomes" id="UP001159405"/>
    </source>
</evidence>
<dbReference type="CDD" id="cd03801">
    <property type="entry name" value="GT4_PimA-like"/>
    <property type="match status" value="1"/>
</dbReference>
<feature type="non-terminal residue" evidence="5">
    <location>
        <position position="1"/>
    </location>
</feature>
<dbReference type="InterPro" id="IPR027417">
    <property type="entry name" value="P-loop_NTPase"/>
</dbReference>
<keyword evidence="2" id="KW-0067">ATP-binding</keyword>
<name>A0ABN8QW94_9CNID</name>
<dbReference type="Pfam" id="PF20706">
    <property type="entry name" value="GT4-conflict"/>
    <property type="match status" value="1"/>
</dbReference>
<reference evidence="5 6" key="1">
    <citation type="submission" date="2022-05" db="EMBL/GenBank/DDBJ databases">
        <authorList>
            <consortium name="Genoscope - CEA"/>
            <person name="William W."/>
        </authorList>
    </citation>
    <scope>NUCLEOTIDE SEQUENCE [LARGE SCALE GENOMIC DNA]</scope>
</reference>
<dbReference type="InterPro" id="IPR032675">
    <property type="entry name" value="LRR_dom_sf"/>
</dbReference>
<dbReference type="PANTHER" id="PTHR46844:SF1">
    <property type="entry name" value="SLR5058 PROTEIN"/>
    <property type="match status" value="1"/>
</dbReference>
<dbReference type="Gene3D" id="3.80.10.10">
    <property type="entry name" value="Ribonuclease Inhibitor"/>
    <property type="match status" value="1"/>
</dbReference>
<evidence type="ECO:0000259" key="4">
    <source>
        <dbReference type="PROSITE" id="PS50837"/>
    </source>
</evidence>
<organism evidence="5 6">
    <name type="scientific">Porites lobata</name>
    <dbReference type="NCBI Taxonomy" id="104759"/>
    <lineage>
        <taxon>Eukaryota</taxon>
        <taxon>Metazoa</taxon>
        <taxon>Cnidaria</taxon>
        <taxon>Anthozoa</taxon>
        <taxon>Hexacorallia</taxon>
        <taxon>Scleractinia</taxon>
        <taxon>Fungiina</taxon>
        <taxon>Poritidae</taxon>
        <taxon>Porites</taxon>
    </lineage>
</organism>
<feature type="non-terminal residue" evidence="5">
    <location>
        <position position="1712"/>
    </location>
</feature>